<proteinExistence type="predicted"/>
<keyword evidence="3" id="KW-1185">Reference proteome</keyword>
<name>A0ABU9L282_9FLAO</name>
<evidence type="ECO:0000313" key="2">
    <source>
        <dbReference type="EMBL" id="MEL4456543.1"/>
    </source>
</evidence>
<dbReference type="EMBL" id="JBCDNA010000002">
    <property type="protein sequence ID" value="MEL4456543.1"/>
    <property type="molecule type" value="Genomic_DNA"/>
</dbReference>
<dbReference type="RefSeq" id="WP_342160688.1">
    <property type="nucleotide sequence ID" value="NZ_JBCDNA010000002.1"/>
</dbReference>
<feature type="chain" id="PRO_5045923560" evidence="1">
    <location>
        <begin position="22"/>
        <end position="383"/>
    </location>
</feature>
<evidence type="ECO:0000256" key="1">
    <source>
        <dbReference type="SAM" id="SignalP"/>
    </source>
</evidence>
<protein>
    <submittedName>
        <fullName evidence="2">Uncharacterized protein</fullName>
    </submittedName>
</protein>
<reference evidence="2 3" key="1">
    <citation type="submission" date="2024-04" db="EMBL/GenBank/DDBJ databases">
        <title>whole genome sequencing of Lutimonas vermicola strain IMCC1616.</title>
        <authorList>
            <person name="Bae S.S."/>
        </authorList>
    </citation>
    <scope>NUCLEOTIDE SEQUENCE [LARGE SCALE GENOMIC DNA]</scope>
    <source>
        <strain evidence="2 3">IMCC1616</strain>
    </source>
</reference>
<organism evidence="2 3">
    <name type="scientific">Lutimonas vermicola</name>
    <dbReference type="NCBI Taxonomy" id="414288"/>
    <lineage>
        <taxon>Bacteria</taxon>
        <taxon>Pseudomonadati</taxon>
        <taxon>Bacteroidota</taxon>
        <taxon>Flavobacteriia</taxon>
        <taxon>Flavobacteriales</taxon>
        <taxon>Flavobacteriaceae</taxon>
        <taxon>Lutimonas</taxon>
    </lineage>
</organism>
<sequence length="383" mass="45277">MKKIVLLYLLFIFDLSGFSQSLSEPEEQISFAKEDRPLAYYAVQADLWWNELQKDLKNEKSWYNYYRANRNAQGTANWSTDFVKEGPNLMLGEDIVKIMGEHIPDAFTYNFVRGSTAAVYPGEGKYLLKAYRMNPDFPGLLATVATYATSTHNLALRQEANEKWFKKREFPISLMNYAYNTLRSVAENGILLTQHDNDTYPVWMLQDAKNMRTDILVINIDFLLFDGYRDTIFKQLNIPPFLLEKIDVNEYETNWENVVQHFLFHYEGDRPIHIGLTVYEKWYQPFLNDLEISGLTRTFKTQPDCNLKLFEGELILDYLKADLEFNTFLPRIREMNTGYLLFFDEVYDRLNLTDKQFVQEVAKKIISNNEIFENKEYYESRFH</sequence>
<keyword evidence="1" id="KW-0732">Signal</keyword>
<accession>A0ABU9L282</accession>
<evidence type="ECO:0000313" key="3">
    <source>
        <dbReference type="Proteomes" id="UP001474120"/>
    </source>
</evidence>
<comment type="caution">
    <text evidence="2">The sequence shown here is derived from an EMBL/GenBank/DDBJ whole genome shotgun (WGS) entry which is preliminary data.</text>
</comment>
<feature type="signal peptide" evidence="1">
    <location>
        <begin position="1"/>
        <end position="21"/>
    </location>
</feature>
<gene>
    <name evidence="2" type="ORF">AABB81_11590</name>
</gene>
<dbReference type="Proteomes" id="UP001474120">
    <property type="component" value="Unassembled WGS sequence"/>
</dbReference>